<sequence>MAARRGAAADDGRGTGDDVLRLLRTGTAAEHEDVERTLDLLDPSLTRHRLAQVLDAMHGFWRAAEAGLDGWAARCPADAEGVDWPRRRRASLFAADLRKLDAPPSDDAPLLPDVPGTDEALGRMYVLEGSTLGGVFIDRHLAALPELAGVTVHSFSPYGSETGAMWAAFRRTTRARISEGGDAAAMLASARTTFAGLAGWCRRATVPA</sequence>
<dbReference type="InterPro" id="IPR016084">
    <property type="entry name" value="Haem_Oase-like_multi-hlx"/>
</dbReference>
<proteinExistence type="predicted"/>
<dbReference type="AlphaFoldDB" id="A0A1G7IY61"/>
<protein>
    <submittedName>
        <fullName evidence="1">Heme oxygenase</fullName>
    </submittedName>
</protein>
<evidence type="ECO:0000313" key="2">
    <source>
        <dbReference type="Proteomes" id="UP000199406"/>
    </source>
</evidence>
<gene>
    <name evidence="1" type="ORF">SAMN05660662_1190</name>
</gene>
<dbReference type="Gene3D" id="1.20.910.10">
    <property type="entry name" value="Heme oxygenase-like"/>
    <property type="match status" value="1"/>
</dbReference>
<dbReference type="SUPFAM" id="SSF48613">
    <property type="entry name" value="Heme oxygenase-like"/>
    <property type="match status" value="1"/>
</dbReference>
<name>A0A1G7IY61_9ACTN</name>
<keyword evidence="2" id="KW-1185">Reference proteome</keyword>
<dbReference type="CDD" id="cd19166">
    <property type="entry name" value="HemeO-bac"/>
    <property type="match status" value="1"/>
</dbReference>
<dbReference type="RefSeq" id="WP_091764316.1">
    <property type="nucleotide sequence ID" value="NZ_FNBT01000002.1"/>
</dbReference>
<accession>A0A1G7IY61</accession>
<dbReference type="OrthoDB" id="9149607at2"/>
<reference evidence="2" key="1">
    <citation type="submission" date="2016-10" db="EMBL/GenBank/DDBJ databases">
        <authorList>
            <person name="Varghese N."/>
            <person name="Submissions S."/>
        </authorList>
    </citation>
    <scope>NUCLEOTIDE SEQUENCE [LARGE SCALE GENOMIC DNA]</scope>
    <source>
        <strain evidence="2">DSM 44268</strain>
    </source>
</reference>
<dbReference type="Proteomes" id="UP000199406">
    <property type="component" value="Unassembled WGS sequence"/>
</dbReference>
<dbReference type="STRING" id="1550231.SAMN05660662_1190"/>
<organism evidence="1 2">
    <name type="scientific">Blastococcus aurantiacus</name>
    <dbReference type="NCBI Taxonomy" id="1550231"/>
    <lineage>
        <taxon>Bacteria</taxon>
        <taxon>Bacillati</taxon>
        <taxon>Actinomycetota</taxon>
        <taxon>Actinomycetes</taxon>
        <taxon>Geodermatophilales</taxon>
        <taxon>Geodermatophilaceae</taxon>
        <taxon>Blastococcus</taxon>
    </lineage>
</organism>
<evidence type="ECO:0000313" key="1">
    <source>
        <dbReference type="EMBL" id="SDF17526.1"/>
    </source>
</evidence>
<dbReference type="EMBL" id="FNBT01000002">
    <property type="protein sequence ID" value="SDF17526.1"/>
    <property type="molecule type" value="Genomic_DNA"/>
</dbReference>